<keyword evidence="4" id="KW-0863">Zinc-finger</keyword>
<evidence type="ECO:0000313" key="12">
    <source>
        <dbReference type="Proteomes" id="UP000550059"/>
    </source>
</evidence>
<dbReference type="Gene3D" id="3.30.40.10">
    <property type="entry name" value="Zinc/RING finger domain, C3HC4 (zinc finger)"/>
    <property type="match status" value="1"/>
</dbReference>
<feature type="compositionally biased region" description="Pro residues" evidence="9">
    <location>
        <begin position="33"/>
        <end position="42"/>
    </location>
</feature>
<keyword evidence="12" id="KW-1185">Reference proteome</keyword>
<evidence type="ECO:0000256" key="1">
    <source>
        <dbReference type="ARBA" id="ARBA00004123"/>
    </source>
</evidence>
<evidence type="ECO:0000256" key="4">
    <source>
        <dbReference type="ARBA" id="ARBA00022771"/>
    </source>
</evidence>
<comment type="caution">
    <text evidence="11">The sequence shown here is derived from an EMBL/GenBank/DDBJ whole genome shotgun (WGS) entry which is preliminary data.</text>
</comment>
<feature type="compositionally biased region" description="Low complexity" evidence="9">
    <location>
        <begin position="22"/>
        <end position="32"/>
    </location>
</feature>
<dbReference type="PROSITE" id="PS51805">
    <property type="entry name" value="EPHD"/>
    <property type="match status" value="1"/>
</dbReference>
<protein>
    <submittedName>
        <fullName evidence="11">KMT2D methyltransferase</fullName>
    </submittedName>
</protein>
<reference evidence="11 12" key="1">
    <citation type="submission" date="2019-09" db="EMBL/GenBank/DDBJ databases">
        <title>Bird 10,000 Genomes (B10K) Project - Family phase.</title>
        <authorList>
            <person name="Zhang G."/>
        </authorList>
    </citation>
    <scope>NUCLEOTIDE SEQUENCE [LARGE SCALE GENOMIC DNA]</scope>
    <source>
        <strain evidence="11">B10K-DU-001-45</strain>
        <tissue evidence="11">Muscle</tissue>
    </source>
</reference>
<organism evidence="11 12">
    <name type="scientific">Setophaga kirtlandii</name>
    <name type="common">Kirtland's warbler</name>
    <name type="synonym">Dendroica kirtlandii</name>
    <dbReference type="NCBI Taxonomy" id="298831"/>
    <lineage>
        <taxon>Eukaryota</taxon>
        <taxon>Metazoa</taxon>
        <taxon>Chordata</taxon>
        <taxon>Craniata</taxon>
        <taxon>Vertebrata</taxon>
        <taxon>Euteleostomi</taxon>
        <taxon>Archelosauria</taxon>
        <taxon>Archosauria</taxon>
        <taxon>Dinosauria</taxon>
        <taxon>Saurischia</taxon>
        <taxon>Theropoda</taxon>
        <taxon>Coelurosauria</taxon>
        <taxon>Aves</taxon>
        <taxon>Neognathae</taxon>
        <taxon>Neoaves</taxon>
        <taxon>Telluraves</taxon>
        <taxon>Australaves</taxon>
        <taxon>Passeriformes</taxon>
        <taxon>Passeroidea</taxon>
        <taxon>Parulidae</taxon>
        <taxon>Setophaga</taxon>
    </lineage>
</organism>
<keyword evidence="11" id="KW-0489">Methyltransferase</keyword>
<feature type="region of interest" description="Disordered" evidence="9">
    <location>
        <begin position="117"/>
        <end position="150"/>
    </location>
</feature>
<evidence type="ECO:0000256" key="2">
    <source>
        <dbReference type="ARBA" id="ARBA00022723"/>
    </source>
</evidence>
<dbReference type="InterPro" id="IPR034732">
    <property type="entry name" value="EPHD"/>
</dbReference>
<accession>A0A7L0QW73</accession>
<dbReference type="GO" id="GO:0045944">
    <property type="term" value="P:positive regulation of transcription by RNA polymerase II"/>
    <property type="evidence" value="ECO:0007669"/>
    <property type="project" value="TreeGrafter"/>
</dbReference>
<keyword evidence="5" id="KW-0862">Zinc</keyword>
<evidence type="ECO:0000256" key="6">
    <source>
        <dbReference type="ARBA" id="ARBA00023015"/>
    </source>
</evidence>
<dbReference type="GO" id="GO:0042800">
    <property type="term" value="F:histone H3K4 methyltransferase activity"/>
    <property type="evidence" value="ECO:0007669"/>
    <property type="project" value="TreeGrafter"/>
</dbReference>
<evidence type="ECO:0000256" key="7">
    <source>
        <dbReference type="ARBA" id="ARBA00023163"/>
    </source>
</evidence>
<dbReference type="InterPro" id="IPR013083">
    <property type="entry name" value="Znf_RING/FYVE/PHD"/>
</dbReference>
<proteinExistence type="predicted"/>
<dbReference type="AlphaFoldDB" id="A0A7L0QW73"/>
<dbReference type="PANTHER" id="PTHR45888:SF2">
    <property type="entry name" value="HISTONE-LYSINE N-METHYLTRANSFERASE 2D"/>
    <property type="match status" value="1"/>
</dbReference>
<dbReference type="EMBL" id="VXAS01015242">
    <property type="protein sequence ID" value="NXL21572.1"/>
    <property type="molecule type" value="Genomic_DNA"/>
</dbReference>
<feature type="compositionally biased region" description="Basic and acidic residues" evidence="9">
    <location>
        <begin position="117"/>
        <end position="127"/>
    </location>
</feature>
<keyword evidence="8" id="KW-0539">Nucleus</keyword>
<keyword evidence="2" id="KW-0479">Metal-binding</keyword>
<dbReference type="GO" id="GO:0003713">
    <property type="term" value="F:transcription coactivator activity"/>
    <property type="evidence" value="ECO:0007669"/>
    <property type="project" value="TreeGrafter"/>
</dbReference>
<feature type="compositionally biased region" description="Basic and acidic residues" evidence="9">
    <location>
        <begin position="1"/>
        <end position="13"/>
    </location>
</feature>
<evidence type="ECO:0000256" key="3">
    <source>
        <dbReference type="ARBA" id="ARBA00022737"/>
    </source>
</evidence>
<evidence type="ECO:0000256" key="5">
    <source>
        <dbReference type="ARBA" id="ARBA00022833"/>
    </source>
</evidence>
<dbReference type="PANTHER" id="PTHR45888">
    <property type="entry name" value="HL01030P-RELATED"/>
    <property type="match status" value="1"/>
</dbReference>
<keyword evidence="7" id="KW-0804">Transcription</keyword>
<feature type="region of interest" description="Disordered" evidence="9">
    <location>
        <begin position="1"/>
        <end position="86"/>
    </location>
</feature>
<keyword evidence="11" id="KW-0808">Transferase</keyword>
<dbReference type="Proteomes" id="UP000550059">
    <property type="component" value="Unassembled WGS sequence"/>
</dbReference>
<dbReference type="GO" id="GO:0008270">
    <property type="term" value="F:zinc ion binding"/>
    <property type="evidence" value="ECO:0007669"/>
    <property type="project" value="UniProtKB-KW"/>
</dbReference>
<keyword evidence="6" id="KW-0805">Transcription regulation</keyword>
<evidence type="ECO:0000313" key="11">
    <source>
        <dbReference type="EMBL" id="NXL21572.1"/>
    </source>
</evidence>
<sequence length="278" mass="28610">MDEQKVPSEEKDAAAPGGTGTLPGWAGLWGPGPVCPVTPPVPTADGVMASEEMGSAEGDPLKPPEGASAGPEPDNTGTEGPPEAASPLGRRCALCNCGDWSLHGQRELQRFEPVPDWPERLAGHEPPDGPGPGAPPGPGQLPPEPELAGDSLAHIGFSEGVTPAQLFEPTGHCWVHHWCAAWAAGAGPEVAGVARAVFSGISQKCERCGRAGATIPCRAAAGCSRLYHFPCAAASGCFQSMKTLRLLCPEHVAEAVDMEDARCSVCSGPGELQDLVFC</sequence>
<feature type="domain" description="PHD-type" evidence="10">
    <location>
        <begin position="144"/>
        <end position="252"/>
    </location>
</feature>
<evidence type="ECO:0000256" key="8">
    <source>
        <dbReference type="ARBA" id="ARBA00023242"/>
    </source>
</evidence>
<dbReference type="GO" id="GO:0044666">
    <property type="term" value="C:MLL3/4 complex"/>
    <property type="evidence" value="ECO:0007669"/>
    <property type="project" value="TreeGrafter"/>
</dbReference>
<gene>
    <name evidence="11" type="primary">Kmt2d_1</name>
    <name evidence="11" type="ORF">SETKIR_R15199</name>
</gene>
<comment type="subcellular location">
    <subcellularLocation>
        <location evidence="1">Nucleus</location>
    </subcellularLocation>
</comment>
<feature type="non-terminal residue" evidence="11">
    <location>
        <position position="278"/>
    </location>
</feature>
<name>A0A7L0QW73_SETKR</name>
<evidence type="ECO:0000256" key="9">
    <source>
        <dbReference type="SAM" id="MobiDB-lite"/>
    </source>
</evidence>
<feature type="compositionally biased region" description="Pro residues" evidence="9">
    <location>
        <begin position="128"/>
        <end position="145"/>
    </location>
</feature>
<dbReference type="GO" id="GO:0032259">
    <property type="term" value="P:methylation"/>
    <property type="evidence" value="ECO:0007669"/>
    <property type="project" value="UniProtKB-KW"/>
</dbReference>
<keyword evidence="3" id="KW-0677">Repeat</keyword>
<feature type="non-terminal residue" evidence="11">
    <location>
        <position position="1"/>
    </location>
</feature>
<evidence type="ECO:0000259" key="10">
    <source>
        <dbReference type="PROSITE" id="PS51805"/>
    </source>
</evidence>